<dbReference type="Proteomes" id="UP000195569">
    <property type="component" value="Unassembled WGS sequence"/>
</dbReference>
<dbReference type="EMBL" id="CYGY02000127">
    <property type="protein sequence ID" value="SIT51646.1"/>
    <property type="molecule type" value="Genomic_DNA"/>
</dbReference>
<evidence type="ECO:0000256" key="4">
    <source>
        <dbReference type="ARBA" id="ARBA00023136"/>
    </source>
</evidence>
<dbReference type="Pfam" id="PF01957">
    <property type="entry name" value="NfeD"/>
    <property type="match status" value="1"/>
</dbReference>
<evidence type="ECO:0000256" key="5">
    <source>
        <dbReference type="SAM" id="MobiDB-lite"/>
    </source>
</evidence>
<comment type="subcellular location">
    <subcellularLocation>
        <location evidence="1">Membrane</location>
        <topology evidence="1">Multi-pass membrane protein</topology>
    </subcellularLocation>
</comment>
<dbReference type="Pfam" id="PF25145">
    <property type="entry name" value="NfeD1b_N"/>
    <property type="match status" value="1"/>
</dbReference>
<feature type="transmembrane region" description="Helical" evidence="6">
    <location>
        <begin position="350"/>
        <end position="372"/>
    </location>
</feature>
<dbReference type="InterPro" id="IPR029045">
    <property type="entry name" value="ClpP/crotonase-like_dom_sf"/>
</dbReference>
<keyword evidence="3 6" id="KW-1133">Transmembrane helix</keyword>
<evidence type="ECO:0000259" key="7">
    <source>
        <dbReference type="Pfam" id="PF01957"/>
    </source>
</evidence>
<feature type="region of interest" description="Disordered" evidence="5">
    <location>
        <begin position="215"/>
        <end position="241"/>
    </location>
</feature>
<evidence type="ECO:0000256" key="6">
    <source>
        <dbReference type="SAM" id="Phobius"/>
    </source>
</evidence>
<keyword evidence="10" id="KW-0378">Hydrolase</keyword>
<evidence type="ECO:0000259" key="9">
    <source>
        <dbReference type="Pfam" id="PF25145"/>
    </source>
</evidence>
<evidence type="ECO:0000256" key="2">
    <source>
        <dbReference type="ARBA" id="ARBA00022692"/>
    </source>
</evidence>
<dbReference type="InterPro" id="IPR002810">
    <property type="entry name" value="NfeD-like_C"/>
</dbReference>
<name>A0A1N7SVY5_9BURK</name>
<feature type="transmembrane region" description="Helical" evidence="6">
    <location>
        <begin position="403"/>
        <end position="420"/>
    </location>
</feature>
<dbReference type="Gene3D" id="3.90.226.10">
    <property type="entry name" value="2-enoyl-CoA Hydratase, Chain A, domain 1"/>
    <property type="match status" value="1"/>
</dbReference>
<reference evidence="10" key="1">
    <citation type="submission" date="2016-12" db="EMBL/GenBank/DDBJ databases">
        <authorList>
            <person name="Moulin L."/>
        </authorList>
    </citation>
    <scope>NUCLEOTIDE SEQUENCE [LARGE SCALE GENOMIC DNA]</scope>
    <source>
        <strain evidence="10">STM 7183</strain>
    </source>
</reference>
<feature type="domain" description="NfeD1b N-terminal" evidence="9">
    <location>
        <begin position="111"/>
        <end position="301"/>
    </location>
</feature>
<keyword evidence="4 6" id="KW-0472">Membrane</keyword>
<evidence type="ECO:0000256" key="1">
    <source>
        <dbReference type="ARBA" id="ARBA00004141"/>
    </source>
</evidence>
<dbReference type="InterPro" id="IPR012340">
    <property type="entry name" value="NA-bd_OB-fold"/>
</dbReference>
<feature type="domain" description="NfeD integral membrane" evidence="8">
    <location>
        <begin position="358"/>
        <end position="472"/>
    </location>
</feature>
<dbReference type="PANTHER" id="PTHR33507:SF4">
    <property type="entry name" value="NODULATION COMPETITIVENESS PROTEIN NFED"/>
    <property type="match status" value="1"/>
</dbReference>
<accession>A0A1N7SVY5</accession>
<protein>
    <submittedName>
        <fullName evidence="10">Membrane-bound ClpP-class protease</fullName>
    </submittedName>
</protein>
<organism evidence="10 11">
    <name type="scientific">Paraburkholderia piptadeniae</name>
    <dbReference type="NCBI Taxonomy" id="1701573"/>
    <lineage>
        <taxon>Bacteria</taxon>
        <taxon>Pseudomonadati</taxon>
        <taxon>Pseudomonadota</taxon>
        <taxon>Betaproteobacteria</taxon>
        <taxon>Burkholderiales</taxon>
        <taxon>Burkholderiaceae</taxon>
        <taxon>Paraburkholderia</taxon>
    </lineage>
</organism>
<dbReference type="PANTHER" id="PTHR33507">
    <property type="entry name" value="INNER MEMBRANE PROTEIN YBBJ"/>
    <property type="match status" value="1"/>
</dbReference>
<dbReference type="CDD" id="cd07020">
    <property type="entry name" value="Clp_protease_NfeD_1"/>
    <property type="match status" value="1"/>
</dbReference>
<dbReference type="Pfam" id="PF24961">
    <property type="entry name" value="NfeD_membrane"/>
    <property type="match status" value="1"/>
</dbReference>
<keyword evidence="10" id="KW-0645">Protease</keyword>
<evidence type="ECO:0000259" key="8">
    <source>
        <dbReference type="Pfam" id="PF24961"/>
    </source>
</evidence>
<evidence type="ECO:0000256" key="3">
    <source>
        <dbReference type="ARBA" id="ARBA00022989"/>
    </source>
</evidence>
<dbReference type="InterPro" id="IPR056739">
    <property type="entry name" value="NfeD_membrane"/>
</dbReference>
<dbReference type="RefSeq" id="WP_235851215.1">
    <property type="nucleotide sequence ID" value="NZ_CYGY02000127.1"/>
</dbReference>
<feature type="transmembrane region" description="Helical" evidence="6">
    <location>
        <begin position="458"/>
        <end position="479"/>
    </location>
</feature>
<dbReference type="Gene3D" id="2.40.50.140">
    <property type="entry name" value="Nucleic acid-binding proteins"/>
    <property type="match status" value="1"/>
</dbReference>
<comment type="caution">
    <text evidence="10">The sequence shown here is derived from an EMBL/GenBank/DDBJ whole genome shotgun (WGS) entry which is preliminary data.</text>
</comment>
<dbReference type="AlphaFoldDB" id="A0A1N7SVY5"/>
<dbReference type="InterPro" id="IPR052165">
    <property type="entry name" value="Membrane_assoc_protease"/>
</dbReference>
<dbReference type="SUPFAM" id="SSF141322">
    <property type="entry name" value="NfeD domain-like"/>
    <property type="match status" value="1"/>
</dbReference>
<dbReference type="GO" id="GO:0008233">
    <property type="term" value="F:peptidase activity"/>
    <property type="evidence" value="ECO:0007669"/>
    <property type="project" value="UniProtKB-KW"/>
</dbReference>
<feature type="transmembrane region" description="Helical" evidence="6">
    <location>
        <begin position="78"/>
        <end position="96"/>
    </location>
</feature>
<gene>
    <name evidence="10" type="ORF">BN2476_1270012</name>
</gene>
<dbReference type="SUPFAM" id="SSF52096">
    <property type="entry name" value="ClpP/crotonase"/>
    <property type="match status" value="1"/>
</dbReference>
<keyword evidence="2 6" id="KW-0812">Transmembrane</keyword>
<feature type="transmembrane region" description="Helical" evidence="6">
    <location>
        <begin position="427"/>
        <end position="446"/>
    </location>
</feature>
<dbReference type="GO" id="GO:0016020">
    <property type="term" value="C:membrane"/>
    <property type="evidence" value="ECO:0007669"/>
    <property type="project" value="UniProtKB-SubCell"/>
</dbReference>
<proteinExistence type="predicted"/>
<keyword evidence="11" id="KW-1185">Reference proteome</keyword>
<evidence type="ECO:0000313" key="11">
    <source>
        <dbReference type="Proteomes" id="UP000195569"/>
    </source>
</evidence>
<dbReference type="GO" id="GO:0006508">
    <property type="term" value="P:proteolysis"/>
    <property type="evidence" value="ECO:0007669"/>
    <property type="project" value="UniProtKB-KW"/>
</dbReference>
<evidence type="ECO:0000313" key="10">
    <source>
        <dbReference type="EMBL" id="SIT51646.1"/>
    </source>
</evidence>
<feature type="domain" description="NfeD-like C-terminal" evidence="7">
    <location>
        <begin position="528"/>
        <end position="568"/>
    </location>
</feature>
<sequence>MRTYRLLPSRQAGPPRAPIRARLVQGTACGASMAAGACVALACGPSAASRFAHSVGRRIARISYCIARRAAIRSCTTLARRIALFALAFCAAASLVRPADAAQAAVTPGSVFVIPVAGAIGPATADFIVRGLSRAADDHAQLAILQLDTPGGLDTSMRQIIKAILASPVPVATYIAPGGARAASAGTYITYASHIAAMAPGTNLGAASPVQLGIGGQDAPKPGQAPAMPGEKPASGASAASESAASGALALDSQSTELRKQLHDAEAYIRGLAQLRGRNVEWAERAVREAVSLSAHDALDQKVVDYIARDIPDLMKQVDGRTYETSAGAKRLSTAHAPIVTLQPDWRSRFLAVITDPNVALILLMIGMYGLFFEFSNPGFVLPGVAGAISLLLGLFALQLLPVNYVGLSLIFLGLAFLIAEAFLPTFGTLGFGGIIAFVIGALMLIDTDLPGYGIPLPMIAAVVVFSVLFIFGVSGMVLRARRRPVVTGAEAIIGSVGVVLDDGLVAVSETDARTESPKDSLLHGEPERVGWARVHGERWRVSSTAPVAAGNAVRVTGRRGLTLTVVPAGDIPQQQTTRMGPG</sequence>
<dbReference type="InterPro" id="IPR056738">
    <property type="entry name" value="NfeD1b_N"/>
</dbReference>